<organism evidence="2">
    <name type="scientific">Rhizopus microsporus var. microsporus</name>
    <dbReference type="NCBI Taxonomy" id="86635"/>
    <lineage>
        <taxon>Eukaryota</taxon>
        <taxon>Fungi</taxon>
        <taxon>Fungi incertae sedis</taxon>
        <taxon>Mucoromycota</taxon>
        <taxon>Mucoromycotina</taxon>
        <taxon>Mucoromycetes</taxon>
        <taxon>Mucorales</taxon>
        <taxon>Mucorineae</taxon>
        <taxon>Rhizopodaceae</taxon>
        <taxon>Rhizopus</taxon>
    </lineage>
</organism>
<evidence type="ECO:0008006" key="3">
    <source>
        <dbReference type="Google" id="ProtNLM"/>
    </source>
</evidence>
<dbReference type="Proteomes" id="UP000242414">
    <property type="component" value="Unassembled WGS sequence"/>
</dbReference>
<feature type="chain" id="PRO_5012100319" description="Membrane anchor Opy2 N-terminal domain-containing protein" evidence="1">
    <location>
        <begin position="19"/>
        <end position="76"/>
    </location>
</feature>
<feature type="signal peptide" evidence="1">
    <location>
        <begin position="1"/>
        <end position="18"/>
    </location>
</feature>
<keyword evidence="1" id="KW-0732">Signal</keyword>
<reference evidence="2" key="1">
    <citation type="journal article" date="2016" name="Proc. Natl. Acad. Sci. U.S.A.">
        <title>Lipid metabolic changes in an early divergent fungus govern the establishment of a mutualistic symbiosis with endobacteria.</title>
        <authorList>
            <person name="Lastovetsky O.A."/>
            <person name="Gaspar M.L."/>
            <person name="Mondo S.J."/>
            <person name="LaButti K.M."/>
            <person name="Sandor L."/>
            <person name="Grigoriev I.V."/>
            <person name="Henry S.A."/>
            <person name="Pawlowska T.E."/>
        </authorList>
    </citation>
    <scope>NUCLEOTIDE SEQUENCE [LARGE SCALE GENOMIC DNA]</scope>
    <source>
        <strain evidence="2">ATCC 52814</strain>
    </source>
</reference>
<sequence>MRSIIAIIFFCLVAAVVAFPSDPRPICSKNVVCPVGFKCQTEEATGDCICCPQCAPPGRSDLRCKIPCRKCTFKDE</sequence>
<protein>
    <recommendedName>
        <fullName evidence="3">Membrane anchor Opy2 N-terminal domain-containing protein</fullName>
    </recommendedName>
</protein>
<dbReference type="VEuPathDB" id="FungiDB:BCV72DRAFT_272601"/>
<dbReference type="AlphaFoldDB" id="A0A1X0R7I0"/>
<proteinExistence type="predicted"/>
<accession>A0A1X0R7I0</accession>
<evidence type="ECO:0000313" key="2">
    <source>
        <dbReference type="EMBL" id="ORE07926.1"/>
    </source>
</evidence>
<gene>
    <name evidence="2" type="ORF">BCV72DRAFT_272601</name>
</gene>
<evidence type="ECO:0000256" key="1">
    <source>
        <dbReference type="SAM" id="SignalP"/>
    </source>
</evidence>
<dbReference type="EMBL" id="KV921896">
    <property type="protein sequence ID" value="ORE07926.1"/>
    <property type="molecule type" value="Genomic_DNA"/>
</dbReference>
<name>A0A1X0R7I0_RHIZD</name>